<evidence type="ECO:0000256" key="3">
    <source>
        <dbReference type="ARBA" id="ARBA00022679"/>
    </source>
</evidence>
<feature type="region of interest" description="Disordered" evidence="8">
    <location>
        <begin position="968"/>
        <end position="988"/>
    </location>
</feature>
<sequence>MMNVLRSMFGVCSSSAEKGEVHDTIRRVFGNDMVMKENTDRHVQRSKYVSHVRDNLSKMLDTKVLSHKSKSAKKNAPIVTETKEVADERHGRVGPKIVVFDASTGTGRLVLVGDERVSVQGLSSFATIRATACVYAGKWMYEVQLGTKGIMQVGWCTASCMFSMDTGVGDTAHSYGYDGGRVRKWNVATSPYGQPWLPGDVIGSCIDLDKGTLEFYRNGLSMGVAFDKVSHGSGVAYFPAVSLAMQEHLYANFGHVPFVFPVEGYAPLQIPPYRECSRAAILFKSLDVLLEELSKMSDLKPSLTTKSSKTKSESSKAAEDEVALRIHSSESVYTPKTSPHAIVDPQSAEFKKMSKKAFLMSLSRIVVMELGNVLRLSYVVVAELLPRMRGALGIKSRGMHVDQHATEFFMKARDENFNGLATKLLAQPQPRLCTLLDLMWTFLDEAALCDVFEHCMVRECLLFDLVSPDMHFNQQQEGVYVLCGLMQHRETRHHLVKYVFFNKISFDNFLNIKCPDDAVLRTVIRKPWWQRPTAVQGETDPRIIEMAEKGVIKYSSFAPTGTDKISKLLPPPQDDATTESQYKEDCNKITKAIAPLEQVQLEFLLILLDNTDGTNMVPSTRKIFLEKFRRYIMDNCILDMRLFNISRNSPAISWCCHARLLTAVLKLWSENPIGNSQLPPHVPARTFIDGELDFYNVDRLGGVLPFLVRTLRQDLISVLGEDNPFIQSFEPNYNRAGGIDTGVSDMTAGSPGLATLPQVISSMARFMHPPMPPMPNSRTTGETALAMKGTRSMMPGAGAIDVRSAHLRLVDGLLALYHGAAIKHAEKLCELRDNQLDMADCLHDIDYRIYTITAELHNGPGANGELTEQDKIKKQLMEKMLEELERSKSVYEEKLEMGALQMGWVIGAIWTKQRQLELAKHFSGTLHSLRMSSDPDYIAHEQGASKEILPGKSSLLGGTSYASLQLEYTSSSDQSPQSPISRATTPRIGSNAQMESSHYASEFTEPLFAFVPEYHVDAMLELCNTLRLYMHPTVPVQQIPEWEELVVSCAAFLCAEFADQRIVLASTRESLVQTLASFATQPATMRAIERVPLKQQMCMVEELVRPYQNRAWAQSNWVLVRFWHGSGFGFRHRQWPHLAAKYGDREPTVNNLGAKVDAGLMSQCFGPCPSEVIQGRIRDYLAAHPAEAASFLNSLLSQLNWAFSEFVTMMQEMDRVSVDAHLESRQIKLCATCFDLYHGLARALEMTLCLAPQLLTKPTACDDQNELLLGRTCQILMAVISRVCVRAGGGASFARLMARGLPDTDRVHYYVALAPVAGCLIRMLDPKLSPEVTLHFDEFKT</sequence>
<feature type="region of interest" description="Disordered" evidence="8">
    <location>
        <begin position="301"/>
        <end position="320"/>
    </location>
</feature>
<evidence type="ECO:0000259" key="9">
    <source>
        <dbReference type="PROSITE" id="PS50188"/>
    </source>
</evidence>
<evidence type="ECO:0000256" key="8">
    <source>
        <dbReference type="SAM" id="MobiDB-lite"/>
    </source>
</evidence>
<keyword evidence="5" id="KW-0863">Zinc-finger</keyword>
<dbReference type="InterPro" id="IPR035773">
    <property type="entry name" value="SPRY_RNF123"/>
</dbReference>
<evidence type="ECO:0000256" key="7">
    <source>
        <dbReference type="ARBA" id="ARBA00022833"/>
    </source>
</evidence>
<feature type="compositionally biased region" description="Low complexity" evidence="8">
    <location>
        <begin position="970"/>
        <end position="981"/>
    </location>
</feature>
<comment type="catalytic activity">
    <reaction evidence="1">
        <text>S-ubiquitinyl-[E2 ubiquitin-conjugating enzyme]-L-cysteine + [acceptor protein]-L-lysine = [E2 ubiquitin-conjugating enzyme]-L-cysteine + N(6)-ubiquitinyl-[acceptor protein]-L-lysine.</text>
        <dbReference type="EC" id="2.3.2.27"/>
    </reaction>
</comment>
<dbReference type="PROSITE" id="PS50188">
    <property type="entry name" value="B302_SPRY"/>
    <property type="match status" value="1"/>
</dbReference>
<evidence type="ECO:0000313" key="10">
    <source>
        <dbReference type="EMBL" id="KAG6457797.1"/>
    </source>
</evidence>
<dbReference type="EMBL" id="JH668557">
    <property type="protein sequence ID" value="KAG6457797.1"/>
    <property type="molecule type" value="Genomic_DNA"/>
</dbReference>
<evidence type="ECO:0000256" key="2">
    <source>
        <dbReference type="ARBA" id="ARBA00012483"/>
    </source>
</evidence>
<dbReference type="InterPro" id="IPR001870">
    <property type="entry name" value="B30.2/SPRY"/>
</dbReference>
<keyword evidence="6" id="KW-0833">Ubl conjugation pathway</keyword>
<keyword evidence="7" id="KW-0862">Zinc</keyword>
<accession>A0A921ZGV2</accession>
<keyword evidence="4" id="KW-0479">Metal-binding</keyword>
<evidence type="ECO:0000256" key="4">
    <source>
        <dbReference type="ARBA" id="ARBA00022723"/>
    </source>
</evidence>
<dbReference type="Pfam" id="PF25576">
    <property type="entry name" value="TPR_RNF123"/>
    <property type="match status" value="1"/>
</dbReference>
<reference evidence="10" key="1">
    <citation type="journal article" date="2016" name="Insect Biochem. Mol. Biol.">
        <title>Multifaceted biological insights from a draft genome sequence of the tobacco hornworm moth, Manduca sexta.</title>
        <authorList>
            <person name="Kanost M.R."/>
            <person name="Arrese E.L."/>
            <person name="Cao X."/>
            <person name="Chen Y.R."/>
            <person name="Chellapilla S."/>
            <person name="Goldsmith M.R."/>
            <person name="Grosse-Wilde E."/>
            <person name="Heckel D.G."/>
            <person name="Herndon N."/>
            <person name="Jiang H."/>
            <person name="Papanicolaou A."/>
            <person name="Qu J."/>
            <person name="Soulages J.L."/>
            <person name="Vogel H."/>
            <person name="Walters J."/>
            <person name="Waterhouse R.M."/>
            <person name="Ahn S.J."/>
            <person name="Almeida F.C."/>
            <person name="An C."/>
            <person name="Aqrawi P."/>
            <person name="Bretschneider A."/>
            <person name="Bryant W.B."/>
            <person name="Bucks S."/>
            <person name="Chao H."/>
            <person name="Chevignon G."/>
            <person name="Christen J.M."/>
            <person name="Clarke D.F."/>
            <person name="Dittmer N.T."/>
            <person name="Ferguson L.C.F."/>
            <person name="Garavelou S."/>
            <person name="Gordon K.H.J."/>
            <person name="Gunaratna R.T."/>
            <person name="Han Y."/>
            <person name="Hauser F."/>
            <person name="He Y."/>
            <person name="Heidel-Fischer H."/>
            <person name="Hirsh A."/>
            <person name="Hu Y."/>
            <person name="Jiang H."/>
            <person name="Kalra D."/>
            <person name="Klinner C."/>
            <person name="Konig C."/>
            <person name="Kovar C."/>
            <person name="Kroll A.R."/>
            <person name="Kuwar S.S."/>
            <person name="Lee S.L."/>
            <person name="Lehman R."/>
            <person name="Li K."/>
            <person name="Li Z."/>
            <person name="Liang H."/>
            <person name="Lovelace S."/>
            <person name="Lu Z."/>
            <person name="Mansfield J.H."/>
            <person name="McCulloch K.J."/>
            <person name="Mathew T."/>
            <person name="Morton B."/>
            <person name="Muzny D.M."/>
            <person name="Neunemann D."/>
            <person name="Ongeri F."/>
            <person name="Pauchet Y."/>
            <person name="Pu L.L."/>
            <person name="Pyrousis I."/>
            <person name="Rao X.J."/>
            <person name="Redding A."/>
            <person name="Roesel C."/>
            <person name="Sanchez-Gracia A."/>
            <person name="Schaack S."/>
            <person name="Shukla A."/>
            <person name="Tetreau G."/>
            <person name="Wang Y."/>
            <person name="Xiong G.H."/>
            <person name="Traut W."/>
            <person name="Walsh T.K."/>
            <person name="Worley K.C."/>
            <person name="Wu D."/>
            <person name="Wu W."/>
            <person name="Wu Y.Q."/>
            <person name="Zhang X."/>
            <person name="Zou Z."/>
            <person name="Zucker H."/>
            <person name="Briscoe A.D."/>
            <person name="Burmester T."/>
            <person name="Clem R.J."/>
            <person name="Feyereisen R."/>
            <person name="Grimmelikhuijzen C.J.P."/>
            <person name="Hamodrakas S.J."/>
            <person name="Hansson B.S."/>
            <person name="Huguet E."/>
            <person name="Jermiin L.S."/>
            <person name="Lan Q."/>
            <person name="Lehman H.K."/>
            <person name="Lorenzen M."/>
            <person name="Merzendorfer H."/>
            <person name="Michalopoulos I."/>
            <person name="Morton D.B."/>
            <person name="Muthukrishnan S."/>
            <person name="Oakeshott J.G."/>
            <person name="Palmer W."/>
            <person name="Park Y."/>
            <person name="Passarelli A.L."/>
            <person name="Rozas J."/>
            <person name="Schwartz L.M."/>
            <person name="Smith W."/>
            <person name="Southgate A."/>
            <person name="Vilcinskas A."/>
            <person name="Vogt R."/>
            <person name="Wang P."/>
            <person name="Werren J."/>
            <person name="Yu X.Q."/>
            <person name="Zhou J.J."/>
            <person name="Brown S.J."/>
            <person name="Scherer S.E."/>
            <person name="Richards S."/>
            <person name="Blissard G.W."/>
        </authorList>
    </citation>
    <scope>NUCLEOTIDE SEQUENCE</scope>
</reference>
<keyword evidence="3" id="KW-0808">Transferase</keyword>
<dbReference type="EC" id="2.3.2.27" evidence="2"/>
<comment type="caution">
    <text evidence="10">The sequence shown here is derived from an EMBL/GenBank/DDBJ whole genome shotgun (WGS) entry which is preliminary data.</text>
</comment>
<dbReference type="GO" id="GO:0005737">
    <property type="term" value="C:cytoplasm"/>
    <property type="evidence" value="ECO:0007669"/>
    <property type="project" value="TreeGrafter"/>
</dbReference>
<dbReference type="Pfam" id="PF00622">
    <property type="entry name" value="SPRY"/>
    <property type="match status" value="1"/>
</dbReference>
<proteinExistence type="predicted"/>
<organism evidence="10 11">
    <name type="scientific">Manduca sexta</name>
    <name type="common">Tobacco hawkmoth</name>
    <name type="synonym">Tobacco hornworm</name>
    <dbReference type="NCBI Taxonomy" id="7130"/>
    <lineage>
        <taxon>Eukaryota</taxon>
        <taxon>Metazoa</taxon>
        <taxon>Ecdysozoa</taxon>
        <taxon>Arthropoda</taxon>
        <taxon>Hexapoda</taxon>
        <taxon>Insecta</taxon>
        <taxon>Pterygota</taxon>
        <taxon>Neoptera</taxon>
        <taxon>Endopterygota</taxon>
        <taxon>Lepidoptera</taxon>
        <taxon>Glossata</taxon>
        <taxon>Ditrysia</taxon>
        <taxon>Bombycoidea</taxon>
        <taxon>Sphingidae</taxon>
        <taxon>Sphinginae</taxon>
        <taxon>Sphingini</taxon>
        <taxon>Manduca</taxon>
    </lineage>
</organism>
<dbReference type="CDD" id="cd12882">
    <property type="entry name" value="SPRY_RNF123"/>
    <property type="match status" value="1"/>
</dbReference>
<dbReference type="GO" id="GO:0051603">
    <property type="term" value="P:proteolysis involved in protein catabolic process"/>
    <property type="evidence" value="ECO:0007669"/>
    <property type="project" value="TreeGrafter"/>
</dbReference>
<reference evidence="10" key="2">
    <citation type="submission" date="2020-12" db="EMBL/GenBank/DDBJ databases">
        <authorList>
            <person name="Kanost M."/>
        </authorList>
    </citation>
    <scope>NUCLEOTIDE SEQUENCE</scope>
</reference>
<dbReference type="InterPro" id="IPR045129">
    <property type="entry name" value="RNF123/RKP/RSPRY1"/>
</dbReference>
<protein>
    <recommendedName>
        <fullName evidence="2">RING-type E3 ubiquitin transferase</fullName>
        <ecNumber evidence="2">2.3.2.27</ecNumber>
    </recommendedName>
</protein>
<dbReference type="GO" id="GO:0061630">
    <property type="term" value="F:ubiquitin protein ligase activity"/>
    <property type="evidence" value="ECO:0007669"/>
    <property type="project" value="UniProtKB-EC"/>
</dbReference>
<evidence type="ECO:0000256" key="6">
    <source>
        <dbReference type="ARBA" id="ARBA00022786"/>
    </source>
</evidence>
<dbReference type="PANTHER" id="PTHR13363:SF5">
    <property type="entry name" value="E3 UBIQUITIN-PROTEIN LIGASE RNF123"/>
    <property type="match status" value="1"/>
</dbReference>
<dbReference type="GO" id="GO:0008270">
    <property type="term" value="F:zinc ion binding"/>
    <property type="evidence" value="ECO:0007669"/>
    <property type="project" value="UniProtKB-KW"/>
</dbReference>
<name>A0A921ZGV2_MANSE</name>
<evidence type="ECO:0000256" key="1">
    <source>
        <dbReference type="ARBA" id="ARBA00000900"/>
    </source>
</evidence>
<keyword evidence="11" id="KW-1185">Reference proteome</keyword>
<dbReference type="InterPro" id="IPR003877">
    <property type="entry name" value="SPRY_dom"/>
</dbReference>
<gene>
    <name evidence="10" type="ORF">O3G_MSEX010510</name>
</gene>
<feature type="compositionally biased region" description="Basic and acidic residues" evidence="8">
    <location>
        <begin position="310"/>
        <end position="320"/>
    </location>
</feature>
<feature type="domain" description="B30.2/SPRY" evidence="9">
    <location>
        <begin position="78"/>
        <end position="258"/>
    </location>
</feature>
<dbReference type="PANTHER" id="PTHR13363">
    <property type="entry name" value="RING FINGER AND SRY DOMAIN-CONTAINING"/>
    <property type="match status" value="1"/>
</dbReference>
<evidence type="ECO:0000256" key="5">
    <source>
        <dbReference type="ARBA" id="ARBA00022771"/>
    </source>
</evidence>
<dbReference type="InterPro" id="IPR057987">
    <property type="entry name" value="TPR_RNF123/RKP"/>
</dbReference>
<dbReference type="SMART" id="SM00449">
    <property type="entry name" value="SPRY"/>
    <property type="match status" value="1"/>
</dbReference>
<dbReference type="Proteomes" id="UP000791440">
    <property type="component" value="Unassembled WGS sequence"/>
</dbReference>
<evidence type="ECO:0000313" key="11">
    <source>
        <dbReference type="Proteomes" id="UP000791440"/>
    </source>
</evidence>